<proteinExistence type="predicted"/>
<dbReference type="EMBL" id="CP034346">
    <property type="protein sequence ID" value="AZS15045.1"/>
    <property type="molecule type" value="Genomic_DNA"/>
</dbReference>
<dbReference type="RefSeq" id="WP_126998272.1">
    <property type="nucleotide sequence ID" value="NZ_CP034346.1"/>
</dbReference>
<evidence type="ECO:0000259" key="1">
    <source>
        <dbReference type="Pfam" id="PF21758"/>
    </source>
</evidence>
<feature type="domain" description="Prenylated flavin chaperone LpdD-like" evidence="1">
    <location>
        <begin position="5"/>
        <end position="104"/>
    </location>
</feature>
<accession>A0A3Q9I8R0</accession>
<dbReference type="AlphaFoldDB" id="A0A3Q9I8R0"/>
<keyword evidence="3" id="KW-1185">Reference proteome</keyword>
<evidence type="ECO:0000313" key="3">
    <source>
        <dbReference type="Proteomes" id="UP000270678"/>
    </source>
</evidence>
<name>A0A3Q9I8R0_9BACL</name>
<evidence type="ECO:0000313" key="2">
    <source>
        <dbReference type="EMBL" id="AZS15045.1"/>
    </source>
</evidence>
<gene>
    <name evidence="2" type="ORF">EI981_11610</name>
</gene>
<sequence length="108" mass="11663">MAFEDIKLQAVPIGRDLVILVTGGVEHIGAASTAYWNGENIEVETSAVPGHKEHVLTVNMAREAARRLKCTVTVVMGIHYDHLSKAEIAEVSDRTEAVLGDYLSSCSV</sequence>
<reference evidence="3" key="1">
    <citation type="submission" date="2018-12" db="EMBL/GenBank/DDBJ databases">
        <title>Complete genome sequence of Paenibacillus sp. MBLB1234.</title>
        <authorList>
            <person name="Nam Y.-D."/>
            <person name="Kang J."/>
            <person name="Chung W.-H."/>
            <person name="Park Y.S."/>
        </authorList>
    </citation>
    <scope>NUCLEOTIDE SEQUENCE [LARGE SCALE GENOMIC DNA]</scope>
    <source>
        <strain evidence="3">MBLB1234</strain>
    </source>
</reference>
<dbReference type="KEGG" id="plut:EI981_11610"/>
<dbReference type="OrthoDB" id="2474789at2"/>
<dbReference type="Pfam" id="PF21758">
    <property type="entry name" value="PAC_bac"/>
    <property type="match status" value="1"/>
</dbReference>
<organism evidence="2 3">
    <name type="scientific">Paenibacillus lutimineralis</name>
    <dbReference type="NCBI Taxonomy" id="2707005"/>
    <lineage>
        <taxon>Bacteria</taxon>
        <taxon>Bacillati</taxon>
        <taxon>Bacillota</taxon>
        <taxon>Bacilli</taxon>
        <taxon>Bacillales</taxon>
        <taxon>Paenibacillaceae</taxon>
        <taxon>Paenibacillus</taxon>
    </lineage>
</organism>
<protein>
    <recommendedName>
        <fullName evidence="1">Prenylated flavin chaperone LpdD-like domain-containing protein</fullName>
    </recommendedName>
</protein>
<dbReference type="InterPro" id="IPR048844">
    <property type="entry name" value="LpdD_chaperone-like"/>
</dbReference>
<dbReference type="Proteomes" id="UP000270678">
    <property type="component" value="Chromosome"/>
</dbReference>